<feature type="transmembrane region" description="Helical" evidence="2">
    <location>
        <begin position="12"/>
        <end position="33"/>
    </location>
</feature>
<keyword evidence="1" id="KW-0175">Coiled coil</keyword>
<sequence>MKPKNSKERRNSVLKFALLFLFTAALIVTAFFFDFDRVPLKENEVLRERTAIVEKDAKFQKDFSKGMFKIEKLIDSLDRPGKEDNLYYINRNLESEIGDLNEAIDQKDTTYRYKMYVNIVTSYRQIKELKAELAKQKKEFQEFEEYKEALEKTREQLDRARTDLDRCRASRR</sequence>
<feature type="coiled-coil region" evidence="1">
    <location>
        <begin position="90"/>
        <end position="170"/>
    </location>
</feature>
<gene>
    <name evidence="3" type="ORF">GCM10009430_27870</name>
</gene>
<protein>
    <recommendedName>
        <fullName evidence="5">Type VI secretion system transmembrane protein TssO</fullName>
    </recommendedName>
</protein>
<keyword evidence="4" id="KW-1185">Reference proteome</keyword>
<evidence type="ECO:0008006" key="5">
    <source>
        <dbReference type="Google" id="ProtNLM"/>
    </source>
</evidence>
<name>A0ABN1IYC9_9FLAO</name>
<dbReference type="RefSeq" id="WP_343912903.1">
    <property type="nucleotide sequence ID" value="NZ_BAAAGE010000002.1"/>
</dbReference>
<comment type="caution">
    <text evidence="3">The sequence shown here is derived from an EMBL/GenBank/DDBJ whole genome shotgun (WGS) entry which is preliminary data.</text>
</comment>
<keyword evidence="2" id="KW-1133">Transmembrane helix</keyword>
<dbReference type="InterPro" id="IPR039449">
    <property type="entry name" value="TssO"/>
</dbReference>
<keyword evidence="2" id="KW-0472">Membrane</keyword>
<reference evidence="3 4" key="1">
    <citation type="journal article" date="2019" name="Int. J. Syst. Evol. Microbiol.">
        <title>The Global Catalogue of Microorganisms (GCM) 10K type strain sequencing project: providing services to taxonomists for standard genome sequencing and annotation.</title>
        <authorList>
            <consortium name="The Broad Institute Genomics Platform"/>
            <consortium name="The Broad Institute Genome Sequencing Center for Infectious Disease"/>
            <person name="Wu L."/>
            <person name="Ma J."/>
        </authorList>
    </citation>
    <scope>NUCLEOTIDE SEQUENCE [LARGE SCALE GENOMIC DNA]</scope>
    <source>
        <strain evidence="3 4">JCM 15974</strain>
    </source>
</reference>
<evidence type="ECO:0000256" key="2">
    <source>
        <dbReference type="SAM" id="Phobius"/>
    </source>
</evidence>
<dbReference type="Pfam" id="PF17561">
    <property type="entry name" value="TssO"/>
    <property type="match status" value="1"/>
</dbReference>
<evidence type="ECO:0000313" key="3">
    <source>
        <dbReference type="EMBL" id="GAA0723915.1"/>
    </source>
</evidence>
<dbReference type="Proteomes" id="UP001501758">
    <property type="component" value="Unassembled WGS sequence"/>
</dbReference>
<organism evidence="3 4">
    <name type="scientific">Aquimarina litoralis</name>
    <dbReference type="NCBI Taxonomy" id="584605"/>
    <lineage>
        <taxon>Bacteria</taxon>
        <taxon>Pseudomonadati</taxon>
        <taxon>Bacteroidota</taxon>
        <taxon>Flavobacteriia</taxon>
        <taxon>Flavobacteriales</taxon>
        <taxon>Flavobacteriaceae</taxon>
        <taxon>Aquimarina</taxon>
    </lineage>
</organism>
<evidence type="ECO:0000313" key="4">
    <source>
        <dbReference type="Proteomes" id="UP001501758"/>
    </source>
</evidence>
<proteinExistence type="predicted"/>
<keyword evidence="2" id="KW-0812">Transmembrane</keyword>
<evidence type="ECO:0000256" key="1">
    <source>
        <dbReference type="SAM" id="Coils"/>
    </source>
</evidence>
<accession>A0ABN1IYC9</accession>
<dbReference type="EMBL" id="BAAAGE010000002">
    <property type="protein sequence ID" value="GAA0723915.1"/>
    <property type="molecule type" value="Genomic_DNA"/>
</dbReference>